<dbReference type="InterPro" id="IPR004838">
    <property type="entry name" value="NHTrfase_class1_PyrdxlP-BS"/>
</dbReference>
<feature type="domain" description="Aminotransferase class I/classII large" evidence="7">
    <location>
        <begin position="36"/>
        <end position="385"/>
    </location>
</feature>
<reference evidence="8" key="1">
    <citation type="submission" date="2022-04" db="EMBL/GenBank/DDBJ databases">
        <title>Alcanivorax sp. CY1518 draft genome sequence.</title>
        <authorList>
            <person name="Zhao G."/>
            <person name="An M."/>
        </authorList>
    </citation>
    <scope>NUCLEOTIDE SEQUENCE</scope>
    <source>
        <strain evidence="8">CY1518</strain>
    </source>
</reference>
<keyword evidence="5" id="KW-0663">Pyridoxal phosphate</keyword>
<gene>
    <name evidence="8" type="ORF">MU846_07340</name>
</gene>
<evidence type="ECO:0000256" key="5">
    <source>
        <dbReference type="ARBA" id="ARBA00022898"/>
    </source>
</evidence>
<dbReference type="EC" id="2.6.1.-" evidence="6"/>
<accession>A0ABT0E7C8</accession>
<proteinExistence type="inferred from homology"/>
<keyword evidence="3 6" id="KW-0032">Aminotransferase</keyword>
<name>A0ABT0E7C8_9GAMM</name>
<dbReference type="Proteomes" id="UP001165524">
    <property type="component" value="Unassembled WGS sequence"/>
</dbReference>
<dbReference type="SUPFAM" id="SSF53383">
    <property type="entry name" value="PLP-dependent transferases"/>
    <property type="match status" value="1"/>
</dbReference>
<dbReference type="InterPro" id="IPR004839">
    <property type="entry name" value="Aminotransferase_I/II_large"/>
</dbReference>
<protein>
    <recommendedName>
        <fullName evidence="6">Aminotransferase</fullName>
        <ecNumber evidence="6">2.6.1.-</ecNumber>
    </recommendedName>
</protein>
<organism evidence="8 9">
    <name type="scientific">Alcanivorax quisquiliarum</name>
    <dbReference type="NCBI Taxonomy" id="2933565"/>
    <lineage>
        <taxon>Bacteria</taxon>
        <taxon>Pseudomonadati</taxon>
        <taxon>Pseudomonadota</taxon>
        <taxon>Gammaproteobacteria</taxon>
        <taxon>Oceanospirillales</taxon>
        <taxon>Alcanivoracaceae</taxon>
        <taxon>Alcanivorax</taxon>
    </lineage>
</organism>
<evidence type="ECO:0000256" key="4">
    <source>
        <dbReference type="ARBA" id="ARBA00022679"/>
    </source>
</evidence>
<dbReference type="InterPro" id="IPR050596">
    <property type="entry name" value="AspAT/PAT-like"/>
</dbReference>
<evidence type="ECO:0000259" key="7">
    <source>
        <dbReference type="Pfam" id="PF00155"/>
    </source>
</evidence>
<evidence type="ECO:0000256" key="2">
    <source>
        <dbReference type="ARBA" id="ARBA00007441"/>
    </source>
</evidence>
<dbReference type="GO" id="GO:0008483">
    <property type="term" value="F:transaminase activity"/>
    <property type="evidence" value="ECO:0007669"/>
    <property type="project" value="UniProtKB-KW"/>
</dbReference>
<evidence type="ECO:0000256" key="1">
    <source>
        <dbReference type="ARBA" id="ARBA00001933"/>
    </source>
</evidence>
<dbReference type="PANTHER" id="PTHR46383:SF2">
    <property type="entry name" value="AMINOTRANSFERASE"/>
    <property type="match status" value="1"/>
</dbReference>
<dbReference type="InterPro" id="IPR015424">
    <property type="entry name" value="PyrdxlP-dep_Trfase"/>
</dbReference>
<comment type="similarity">
    <text evidence="2 6">Belongs to the class-I pyridoxal-phosphate-dependent aminotransferase family.</text>
</comment>
<dbReference type="EMBL" id="JALKII010000003">
    <property type="protein sequence ID" value="MCK0537522.1"/>
    <property type="molecule type" value="Genomic_DNA"/>
</dbReference>
<dbReference type="PROSITE" id="PS00105">
    <property type="entry name" value="AA_TRANSFER_CLASS_1"/>
    <property type="match status" value="1"/>
</dbReference>
<dbReference type="InterPro" id="IPR015421">
    <property type="entry name" value="PyrdxlP-dep_Trfase_major"/>
</dbReference>
<keyword evidence="4 6" id="KW-0808">Transferase</keyword>
<dbReference type="Pfam" id="PF00155">
    <property type="entry name" value="Aminotran_1_2"/>
    <property type="match status" value="1"/>
</dbReference>
<evidence type="ECO:0000256" key="3">
    <source>
        <dbReference type="ARBA" id="ARBA00022576"/>
    </source>
</evidence>
<dbReference type="PANTHER" id="PTHR46383">
    <property type="entry name" value="ASPARTATE AMINOTRANSFERASE"/>
    <property type="match status" value="1"/>
</dbReference>
<comment type="cofactor">
    <cofactor evidence="1 6">
        <name>pyridoxal 5'-phosphate</name>
        <dbReference type="ChEBI" id="CHEBI:597326"/>
    </cofactor>
</comment>
<evidence type="ECO:0000256" key="6">
    <source>
        <dbReference type="RuleBase" id="RU000481"/>
    </source>
</evidence>
<evidence type="ECO:0000313" key="8">
    <source>
        <dbReference type="EMBL" id="MCK0537522.1"/>
    </source>
</evidence>
<dbReference type="Gene3D" id="3.40.640.10">
    <property type="entry name" value="Type I PLP-dependent aspartate aminotransferase-like (Major domain)"/>
    <property type="match status" value="1"/>
</dbReference>
<sequence length="392" mass="42194">MVIRSFPRAARCDRIAPFHVMALVAQAEALSAAGHDVIHLGVGEPDFPTPEAVLRAGQQALAEGRTRYTAAAGIEPLREAISGFYRSQFGVTVPAERILITPGASGGLQLLLSALVGPGDGVLLTDPGYPCNRHFVELVSGEPQPLLLTAENGWQVEPHAVAAAWRNNTRVALLASPDNPTGNVLPAANIAALADIARERDGALIIDEIYQGLVYDAPASSALAVADDVLVLNSFSKYFGMTGWRLGWVVVPPALVPDLERMAQNFFLAPSTPAQYAALAAFAPANLAELERRRAMLAERRALLCERLPELGFRIMGEPAGAFYLYLDASALTDDSYAFCQTLLARTHVALTPGVDFGTAHGPQRYLRVAYTCELARLEEALGRIRQFLEQQ</sequence>
<evidence type="ECO:0000313" key="9">
    <source>
        <dbReference type="Proteomes" id="UP001165524"/>
    </source>
</evidence>
<dbReference type="CDD" id="cd00609">
    <property type="entry name" value="AAT_like"/>
    <property type="match status" value="1"/>
</dbReference>
<comment type="caution">
    <text evidence="8">The sequence shown here is derived from an EMBL/GenBank/DDBJ whole genome shotgun (WGS) entry which is preliminary data.</text>
</comment>
<keyword evidence="9" id="KW-1185">Reference proteome</keyword>